<dbReference type="OrthoDB" id="271821at2"/>
<keyword evidence="1" id="KW-1133">Transmembrane helix</keyword>
<accession>A0A1H3U9R2</accession>
<dbReference type="AlphaFoldDB" id="A0A1H3U9R2"/>
<evidence type="ECO:0000256" key="1">
    <source>
        <dbReference type="SAM" id="Phobius"/>
    </source>
</evidence>
<reference evidence="3" key="1">
    <citation type="submission" date="2016-10" db="EMBL/GenBank/DDBJ databases">
        <authorList>
            <person name="Varghese N."/>
            <person name="Submissions S."/>
        </authorList>
    </citation>
    <scope>NUCLEOTIDE SEQUENCE [LARGE SCALE GENOMIC DNA]</scope>
    <source>
        <strain evidence="3">DSM 100420</strain>
    </source>
</reference>
<dbReference type="Proteomes" id="UP000198914">
    <property type="component" value="Unassembled WGS sequence"/>
</dbReference>
<proteinExistence type="predicted"/>
<keyword evidence="1" id="KW-0472">Membrane</keyword>
<sequence length="203" mass="22978">MPFVYLEWAFVLVKVLCEIVAICGWIVGFRLGLCFGAFVRDKCRKQFFDWRKFGDGRAIRESAIATVWCMRENSLYSIWSMGRYWPDCGSVTSTARRGTTCPSGQYQGQGCWFEFTVNICIPMHSTKLDLIHSIYAMFLALTSSKGISLVVMARLPCGNQKNVWNIGCAIREMMDDQNGDFLPLIDIVEVDETYAGGMPRSLS</sequence>
<dbReference type="STRING" id="1244108.SAMN05444004_1266"/>
<organism evidence="2 3">
    <name type="scientific">Jannaschia faecimaris</name>
    <dbReference type="NCBI Taxonomy" id="1244108"/>
    <lineage>
        <taxon>Bacteria</taxon>
        <taxon>Pseudomonadati</taxon>
        <taxon>Pseudomonadota</taxon>
        <taxon>Alphaproteobacteria</taxon>
        <taxon>Rhodobacterales</taxon>
        <taxon>Roseobacteraceae</taxon>
        <taxon>Jannaschia</taxon>
    </lineage>
</organism>
<keyword evidence="1" id="KW-0812">Transmembrane</keyword>
<evidence type="ECO:0000313" key="2">
    <source>
        <dbReference type="EMBL" id="SDZ58831.1"/>
    </source>
</evidence>
<evidence type="ECO:0000313" key="3">
    <source>
        <dbReference type="Proteomes" id="UP000198914"/>
    </source>
</evidence>
<gene>
    <name evidence="2" type="ORF">SAMN05444004_1266</name>
</gene>
<feature type="transmembrane region" description="Helical" evidence="1">
    <location>
        <begin position="12"/>
        <end position="39"/>
    </location>
</feature>
<keyword evidence="3" id="KW-1185">Reference proteome</keyword>
<dbReference type="EMBL" id="FNPX01000026">
    <property type="protein sequence ID" value="SDZ58831.1"/>
    <property type="molecule type" value="Genomic_DNA"/>
</dbReference>
<dbReference type="RefSeq" id="WP_092647833.1">
    <property type="nucleotide sequence ID" value="NZ_FNPX01000026.1"/>
</dbReference>
<name>A0A1H3U9R2_9RHOB</name>
<protein>
    <submittedName>
        <fullName evidence="2">Uncharacterized protein</fullName>
    </submittedName>
</protein>